<evidence type="ECO:0000313" key="5">
    <source>
        <dbReference type="Proteomes" id="UP000311919"/>
    </source>
</evidence>
<evidence type="ECO:0000259" key="2">
    <source>
        <dbReference type="Pfam" id="PF09103"/>
    </source>
</evidence>
<dbReference type="Gene3D" id="2.40.50.140">
    <property type="entry name" value="Nucleic acid-binding proteins"/>
    <property type="match status" value="2"/>
</dbReference>
<reference evidence="4 5" key="1">
    <citation type="submission" date="2019-03" db="EMBL/GenBank/DDBJ databases">
        <title>An improved genome assembly of the fluke Schistosoma japonicum.</title>
        <authorList>
            <person name="Hu W."/>
            <person name="Luo F."/>
            <person name="Yin M."/>
            <person name="Mo X."/>
            <person name="Sun C."/>
            <person name="Wu Q."/>
            <person name="Zhu B."/>
            <person name="Xiang M."/>
            <person name="Wang J."/>
            <person name="Wang Y."/>
            <person name="Zhang T."/>
            <person name="Xu B."/>
            <person name="Zheng H."/>
            <person name="Feng Z."/>
        </authorList>
    </citation>
    <scope>NUCLEOTIDE SEQUENCE [LARGE SCALE GENOMIC DNA]</scope>
    <source>
        <strain evidence="4">HuSjv2</strain>
        <tissue evidence="4">Worms</tissue>
    </source>
</reference>
<dbReference type="InterPro" id="IPR036315">
    <property type="entry name" value="BRCA2_hlx_sf"/>
</dbReference>
<dbReference type="AlphaFoldDB" id="A0A4Z2DMA2"/>
<dbReference type="GO" id="GO:0006355">
    <property type="term" value="P:regulation of DNA-templated transcription"/>
    <property type="evidence" value="ECO:0007669"/>
    <property type="project" value="TreeGrafter"/>
</dbReference>
<comment type="caution">
    <text evidence="4">The sequence shown here is derived from an EMBL/GenBank/DDBJ whole genome shotgun (WGS) entry which is preliminary data.</text>
</comment>
<dbReference type="Pfam" id="PF09103">
    <property type="entry name" value="BRCA-2_OB1"/>
    <property type="match status" value="1"/>
</dbReference>
<dbReference type="OrthoDB" id="21095at2759"/>
<dbReference type="SUPFAM" id="SSF81878">
    <property type="entry name" value="BRCA2 tower domain"/>
    <property type="match status" value="1"/>
</dbReference>
<proteinExistence type="predicted"/>
<protein>
    <submittedName>
        <fullName evidence="4">Breast cancer type 2 susceptibility protein isoform 2</fullName>
    </submittedName>
</protein>
<evidence type="ECO:0000259" key="3">
    <source>
        <dbReference type="Pfam" id="PF09169"/>
    </source>
</evidence>
<dbReference type="SUPFAM" id="SSF50249">
    <property type="entry name" value="Nucleic acid-binding proteins"/>
    <property type="match status" value="2"/>
</dbReference>
<dbReference type="InterPro" id="IPR015252">
    <property type="entry name" value="BRCA2_hlx"/>
</dbReference>
<sequence>MTLEVEREQLRIDQNNLITHSQSITSNQQIFCSSAENTSLNAKLRGLLWNIRSKGNKGTEIVNPIKDQCSLKWHLLLVNSTNHKWPSLSPILQLPKYLKFPNDAHYKWSLQTADKLFWLWDMKYIMDTNSENVLPVSYKFNEFTLIPDKFGCVGKQEIINAFLSCSRIYSNLVPRGWIENHYLQIMWKAGTIALLYNDLCTTLLSDYCTPIHVLNELHYRYDREIEACQRPTLRKVIEQDDTAARRLILCVSRLDISDQCIKKACLTDGWYQISWHPDPMLTTLITSAKIRVGSKLVTAGAELVVTNPSSSSTNSRRKRKCSSGDAQMDQFGHLYGEDGAAIGVALKLHGNSTRPVSCCSRLGFTTKQPSSGAGLYPVPLCTLSSDGGICSSVRVVIQRRYSLQYMETLEVPEQNADVSTHLIRTNSGSDEPSLKSRGNRRRVFRSERAEEAEVRKFEARRREVIDGALDKLVLNDPNKRRIQPTSEQLMAFGNDGEALLHAILNAPDSMEAELNLTQMQRDAIQLYKESVIHDAVAESVPYRQVTPLLRLKVSGIHPRDIASGYGASITLWSPTDEMLSVLKEGVVVEFYRLQVSVIRANDPFAPPQPLPGFVKPIGVNIPSGFALSLSGGRNTRILTLGHISDLKDVVSLENIPRVYHSRVVLNVSEVYHIITQESQFSTNPFNKGNRDVDLRCLIIAIYHSPLPSNLSNKSYSNVDPSDYSRTIDTPFKYPSSDVDCVYATDVNCKSETCLSVIKFRDSLQTLHLMEIVQVGRVLCFTDLQLHHCQMINSVPKLGQPSRAIPFINLHYTSASNVTSEKPAIRRSSRITSASESDPSVISYLQHVVKDFLYSRSGHEIDLQISNSPLNYTKIVTTSSSTPQSIGLGLSSLLRGRVRSNPVHTTAAKTTPKMSISLENPSPILNLTCQSPSRSVLKQNLPLKEQDFTPIKRFAPTIDCRLSTNNTIPKTTVRLLELVFPLLSIFFVIDQLI</sequence>
<feature type="domain" description="BRCA2 OB1" evidence="2">
    <location>
        <begin position="231"/>
        <end position="365"/>
    </location>
</feature>
<name>A0A4Z2DMA2_SCHJA</name>
<organism evidence="4 5">
    <name type="scientific">Schistosoma japonicum</name>
    <name type="common">Blood fluke</name>
    <dbReference type="NCBI Taxonomy" id="6182"/>
    <lineage>
        <taxon>Eukaryota</taxon>
        <taxon>Metazoa</taxon>
        <taxon>Spiralia</taxon>
        <taxon>Lophotrochozoa</taxon>
        <taxon>Platyhelminthes</taxon>
        <taxon>Trematoda</taxon>
        <taxon>Digenea</taxon>
        <taxon>Strigeidida</taxon>
        <taxon>Schistosomatoidea</taxon>
        <taxon>Schistosomatidae</taxon>
        <taxon>Schistosoma</taxon>
    </lineage>
</organism>
<dbReference type="Pfam" id="PF09169">
    <property type="entry name" value="BRCA-2_helical"/>
    <property type="match status" value="1"/>
</dbReference>
<evidence type="ECO:0000256" key="1">
    <source>
        <dbReference type="SAM" id="MobiDB-lite"/>
    </source>
</evidence>
<evidence type="ECO:0000313" key="4">
    <source>
        <dbReference type="EMBL" id="TNN17527.1"/>
    </source>
</evidence>
<dbReference type="PANTHER" id="PTHR11289:SF0">
    <property type="entry name" value="BREAST CANCER TYPE 2 SUSCEPTIBILITY PROTEIN"/>
    <property type="match status" value="1"/>
</dbReference>
<dbReference type="Proteomes" id="UP000311919">
    <property type="component" value="Unassembled WGS sequence"/>
</dbReference>
<dbReference type="GO" id="GO:0000724">
    <property type="term" value="P:double-strand break repair via homologous recombination"/>
    <property type="evidence" value="ECO:0007669"/>
    <property type="project" value="InterPro"/>
</dbReference>
<dbReference type="SUPFAM" id="SSF81872">
    <property type="entry name" value="BRCA2 helical domain"/>
    <property type="match status" value="1"/>
</dbReference>
<accession>A0A4Z2DMA2</accession>
<feature type="region of interest" description="Disordered" evidence="1">
    <location>
        <begin position="423"/>
        <end position="442"/>
    </location>
</feature>
<dbReference type="PANTHER" id="PTHR11289">
    <property type="entry name" value="BREAST CANCER TYPE 2 SUSCEPTIBILITY PROTEIN BRCA2"/>
    <property type="match status" value="1"/>
</dbReference>
<dbReference type="InterPro" id="IPR015187">
    <property type="entry name" value="BRCA2_OB_1"/>
</dbReference>
<dbReference type="EMBL" id="SKCS01000090">
    <property type="protein sequence ID" value="TNN17527.1"/>
    <property type="molecule type" value="Genomic_DNA"/>
</dbReference>
<gene>
    <name evidence="4" type="ORF">EWB00_010972</name>
</gene>
<dbReference type="InterPro" id="IPR012340">
    <property type="entry name" value="NA-bd_OB-fold"/>
</dbReference>
<dbReference type="GO" id="GO:0005634">
    <property type="term" value="C:nucleus"/>
    <property type="evidence" value="ECO:0007669"/>
    <property type="project" value="TreeGrafter"/>
</dbReference>
<dbReference type="InterPro" id="IPR015525">
    <property type="entry name" value="BRCA2"/>
</dbReference>
<keyword evidence="5" id="KW-1185">Reference proteome</keyword>
<feature type="domain" description="Breast cancer type 2 susceptibility protein helical" evidence="3">
    <location>
        <begin position="144"/>
        <end position="228"/>
    </location>
</feature>